<feature type="domain" description="Transcription regulator PadR N-terminal" evidence="1">
    <location>
        <begin position="16"/>
        <end position="91"/>
    </location>
</feature>
<accession>A0ABQ4BVU7</accession>
<dbReference type="InterPro" id="IPR052509">
    <property type="entry name" value="Metal_resp_DNA-bind_regulator"/>
</dbReference>
<organism evidence="2 3">
    <name type="scientific">Asanoa iriomotensis</name>
    <dbReference type="NCBI Taxonomy" id="234613"/>
    <lineage>
        <taxon>Bacteria</taxon>
        <taxon>Bacillati</taxon>
        <taxon>Actinomycetota</taxon>
        <taxon>Actinomycetes</taxon>
        <taxon>Micromonosporales</taxon>
        <taxon>Micromonosporaceae</taxon>
        <taxon>Asanoa</taxon>
    </lineage>
</organism>
<dbReference type="InterPro" id="IPR036390">
    <property type="entry name" value="WH_DNA-bd_sf"/>
</dbReference>
<evidence type="ECO:0000313" key="2">
    <source>
        <dbReference type="EMBL" id="GIF54652.1"/>
    </source>
</evidence>
<gene>
    <name evidence="2" type="ORF">Air01nite_07470</name>
</gene>
<dbReference type="RefSeq" id="WP_203700351.1">
    <property type="nucleotide sequence ID" value="NZ_BAAALU010000014.1"/>
</dbReference>
<proteinExistence type="predicted"/>
<sequence length="205" mass="22727">MAAAKRKVGNLLALAVLSYLTVGPKHPYELSRLLREHQDDRSFRFNHGSLYMVIQQLAKAGFVAEQATMREGQRPERTVYAITDAGRAELRDWLRELVGSPDHEYPHFVAALSLIAALPPDEAVALLRQRSLRLGEQRAEISALVDGAAGVHPLFLVEEEYRIALLDAEIAFVARFIGQITDPETGWGPQWAAFHAGSLDKGDES</sequence>
<dbReference type="PANTHER" id="PTHR33169:SF27">
    <property type="entry name" value="TRANSCRIPTIONAL REGULATOR PADR FAMILY PROTEIN"/>
    <property type="match status" value="1"/>
</dbReference>
<dbReference type="InterPro" id="IPR005149">
    <property type="entry name" value="Tscrpt_reg_PadR_N"/>
</dbReference>
<dbReference type="Pfam" id="PF03551">
    <property type="entry name" value="PadR"/>
    <property type="match status" value="1"/>
</dbReference>
<comment type="caution">
    <text evidence="2">The sequence shown here is derived from an EMBL/GenBank/DDBJ whole genome shotgun (WGS) entry which is preliminary data.</text>
</comment>
<dbReference type="EMBL" id="BONC01000003">
    <property type="protein sequence ID" value="GIF54652.1"/>
    <property type="molecule type" value="Genomic_DNA"/>
</dbReference>
<protein>
    <submittedName>
        <fullName evidence="2">PadR family transcriptional regulator</fullName>
    </submittedName>
</protein>
<name>A0ABQ4BVU7_9ACTN</name>
<evidence type="ECO:0000313" key="3">
    <source>
        <dbReference type="Proteomes" id="UP000624325"/>
    </source>
</evidence>
<dbReference type="InterPro" id="IPR036388">
    <property type="entry name" value="WH-like_DNA-bd_sf"/>
</dbReference>
<dbReference type="SUPFAM" id="SSF46785">
    <property type="entry name" value="Winged helix' DNA-binding domain"/>
    <property type="match status" value="1"/>
</dbReference>
<evidence type="ECO:0000259" key="1">
    <source>
        <dbReference type="Pfam" id="PF03551"/>
    </source>
</evidence>
<dbReference type="PANTHER" id="PTHR33169">
    <property type="entry name" value="PADR-FAMILY TRANSCRIPTIONAL REGULATOR"/>
    <property type="match status" value="1"/>
</dbReference>
<dbReference type="Proteomes" id="UP000624325">
    <property type="component" value="Unassembled WGS sequence"/>
</dbReference>
<reference evidence="2 3" key="1">
    <citation type="submission" date="2021-01" db="EMBL/GenBank/DDBJ databases">
        <title>Whole genome shotgun sequence of Asanoa iriomotensis NBRC 100142.</title>
        <authorList>
            <person name="Komaki H."/>
            <person name="Tamura T."/>
        </authorList>
    </citation>
    <scope>NUCLEOTIDE SEQUENCE [LARGE SCALE GENOMIC DNA]</scope>
    <source>
        <strain evidence="2 3">NBRC 100142</strain>
    </source>
</reference>
<dbReference type="Gene3D" id="1.10.10.10">
    <property type="entry name" value="Winged helix-like DNA-binding domain superfamily/Winged helix DNA-binding domain"/>
    <property type="match status" value="1"/>
</dbReference>
<keyword evidence="3" id="KW-1185">Reference proteome</keyword>